<name>A0A834WDT5_9FABA</name>
<evidence type="ECO:0000313" key="2">
    <source>
        <dbReference type="Proteomes" id="UP000634136"/>
    </source>
</evidence>
<dbReference type="Proteomes" id="UP000634136">
    <property type="component" value="Unassembled WGS sequence"/>
</dbReference>
<sequence>MREHHCYFASAQQRRICSTVSFVPQAPNEPHVLMKVSTCLGAKCSLFISLSVSTVHNYNPVLRLAAPHRIILTYPLLVSRLSP</sequence>
<protein>
    <submittedName>
        <fullName evidence="1">Uncharacterized protein</fullName>
    </submittedName>
</protein>
<accession>A0A834WDT5</accession>
<comment type="caution">
    <text evidence="1">The sequence shown here is derived from an EMBL/GenBank/DDBJ whole genome shotgun (WGS) entry which is preliminary data.</text>
</comment>
<dbReference type="EMBL" id="JAAIUW010000009">
    <property type="protein sequence ID" value="KAF7817323.1"/>
    <property type="molecule type" value="Genomic_DNA"/>
</dbReference>
<gene>
    <name evidence="1" type="ORF">G2W53_031292</name>
</gene>
<organism evidence="1 2">
    <name type="scientific">Senna tora</name>
    <dbReference type="NCBI Taxonomy" id="362788"/>
    <lineage>
        <taxon>Eukaryota</taxon>
        <taxon>Viridiplantae</taxon>
        <taxon>Streptophyta</taxon>
        <taxon>Embryophyta</taxon>
        <taxon>Tracheophyta</taxon>
        <taxon>Spermatophyta</taxon>
        <taxon>Magnoliopsida</taxon>
        <taxon>eudicotyledons</taxon>
        <taxon>Gunneridae</taxon>
        <taxon>Pentapetalae</taxon>
        <taxon>rosids</taxon>
        <taxon>fabids</taxon>
        <taxon>Fabales</taxon>
        <taxon>Fabaceae</taxon>
        <taxon>Caesalpinioideae</taxon>
        <taxon>Cassia clade</taxon>
        <taxon>Senna</taxon>
    </lineage>
</organism>
<proteinExistence type="predicted"/>
<evidence type="ECO:0000313" key="1">
    <source>
        <dbReference type="EMBL" id="KAF7817323.1"/>
    </source>
</evidence>
<keyword evidence="2" id="KW-1185">Reference proteome</keyword>
<reference evidence="1" key="1">
    <citation type="submission" date="2020-09" db="EMBL/GenBank/DDBJ databases">
        <title>Genome-Enabled Discovery of Anthraquinone Biosynthesis in Senna tora.</title>
        <authorList>
            <person name="Kang S.-H."/>
            <person name="Pandey R.P."/>
            <person name="Lee C.-M."/>
            <person name="Sim J.-S."/>
            <person name="Jeong J.-T."/>
            <person name="Choi B.-S."/>
            <person name="Jung M."/>
            <person name="Ginzburg D."/>
            <person name="Zhao K."/>
            <person name="Won S.Y."/>
            <person name="Oh T.-J."/>
            <person name="Yu Y."/>
            <person name="Kim N.-H."/>
            <person name="Lee O.R."/>
            <person name="Lee T.-H."/>
            <person name="Bashyal P."/>
            <person name="Kim T.-S."/>
            <person name="Lee W.-H."/>
            <person name="Kawkins C."/>
            <person name="Kim C.-K."/>
            <person name="Kim J.S."/>
            <person name="Ahn B.O."/>
            <person name="Rhee S.Y."/>
            <person name="Sohng J.K."/>
        </authorList>
    </citation>
    <scope>NUCLEOTIDE SEQUENCE</scope>
    <source>
        <tissue evidence="1">Leaf</tissue>
    </source>
</reference>
<dbReference type="AlphaFoldDB" id="A0A834WDT5"/>